<protein>
    <recommendedName>
        <fullName evidence="4">3'-phosphoadenosine 5'-phosphosulfate sulfotransferase (PAPS reductase)/FAD synthetase</fullName>
    </recommendedName>
</protein>
<feature type="compositionally biased region" description="Basic and acidic residues" evidence="1">
    <location>
        <begin position="340"/>
        <end position="358"/>
    </location>
</feature>
<feature type="region of interest" description="Disordered" evidence="1">
    <location>
        <begin position="339"/>
        <end position="358"/>
    </location>
</feature>
<sequence>MSNLHSRLLDAAGRRRLSSALKDRLLAVCFGAGVDSTAMLVALRLAGIRPHVITFADVAAEKPETMVHLDRISAILADWGWPPIIVCRKVPLASTGYDDLYGNCIVNETLPSLAFGMKSCSIKWKQKPQDQVLKGSRSGPNAAPPHAIWIEAQETGQRIVKLIGYDCGRADMRRSRNLPAADADFDYAYPLQILGWSREDCVDVITAGLGPEFVPIKSACFFCPASKVWELFWLAAYHPDLLERALYLERNALTGKHSRFDEIEFGASWEDLVRNADRFPSSNTTVGLGRSFSWNQWARVNGVVDDAFRVRRDATSCARFLASASAGCVAGRGAEGAQRQAERLEGRVRGGLRAERPG</sequence>
<evidence type="ECO:0000313" key="2">
    <source>
        <dbReference type="EMBL" id="WLS00635.1"/>
    </source>
</evidence>
<keyword evidence="3" id="KW-1185">Reference proteome</keyword>
<dbReference type="AlphaFoldDB" id="A0AA50H722"/>
<organism evidence="2 3">
    <name type="scientific">Shinella sumterensis</name>
    <dbReference type="NCBI Taxonomy" id="1967501"/>
    <lineage>
        <taxon>Bacteria</taxon>
        <taxon>Pseudomonadati</taxon>
        <taxon>Pseudomonadota</taxon>
        <taxon>Alphaproteobacteria</taxon>
        <taxon>Hyphomicrobiales</taxon>
        <taxon>Rhizobiaceae</taxon>
        <taxon>Shinella</taxon>
    </lineage>
</organism>
<proteinExistence type="predicted"/>
<dbReference type="EMBL" id="CP132304">
    <property type="protein sequence ID" value="WLS00635.1"/>
    <property type="molecule type" value="Genomic_DNA"/>
</dbReference>
<dbReference type="Proteomes" id="UP001234585">
    <property type="component" value="Plasmid unnamed2"/>
</dbReference>
<dbReference type="InterPro" id="IPR014729">
    <property type="entry name" value="Rossmann-like_a/b/a_fold"/>
</dbReference>
<evidence type="ECO:0000256" key="1">
    <source>
        <dbReference type="SAM" id="MobiDB-lite"/>
    </source>
</evidence>
<reference evidence="2 3" key="1">
    <citation type="submission" date="2023-08" db="EMBL/GenBank/DDBJ databases">
        <title>Pathogen: clinical or host-associated sample.</title>
        <authorList>
            <person name="Hergert J."/>
            <person name="Casey R."/>
            <person name="Wagner J."/>
            <person name="Young E.L."/>
            <person name="Oakeson K.F."/>
        </authorList>
    </citation>
    <scope>NUCLEOTIDE SEQUENCE [LARGE SCALE GENOMIC DNA]</scope>
    <source>
        <strain evidence="2 3">1760953</strain>
        <plasmid evidence="2 3">unnamed2</plasmid>
    </source>
</reference>
<accession>A0AA50H722</accession>
<evidence type="ECO:0000313" key="3">
    <source>
        <dbReference type="Proteomes" id="UP001234585"/>
    </source>
</evidence>
<gene>
    <name evidence="2" type="ORF">Q9313_25010</name>
</gene>
<dbReference type="Gene3D" id="3.40.50.620">
    <property type="entry name" value="HUPs"/>
    <property type="match status" value="1"/>
</dbReference>
<evidence type="ECO:0008006" key="4">
    <source>
        <dbReference type="Google" id="ProtNLM"/>
    </source>
</evidence>
<keyword evidence="2" id="KW-0614">Plasmid</keyword>
<dbReference type="RefSeq" id="WP_306040436.1">
    <property type="nucleotide sequence ID" value="NZ_CP132304.1"/>
</dbReference>
<name>A0AA50H722_9HYPH</name>
<geneLocation type="plasmid" evidence="2 3">
    <name>unnamed2</name>
</geneLocation>